<keyword evidence="3 6" id="KW-0812">Transmembrane</keyword>
<feature type="transmembrane region" description="Helical" evidence="7">
    <location>
        <begin position="9"/>
        <end position="29"/>
    </location>
</feature>
<dbReference type="Gene3D" id="1.20.1080.10">
    <property type="entry name" value="Glycerol uptake facilitator protein"/>
    <property type="match status" value="2"/>
</dbReference>
<feature type="transmembrane region" description="Helical" evidence="7">
    <location>
        <begin position="86"/>
        <end position="108"/>
    </location>
</feature>
<evidence type="ECO:0000256" key="4">
    <source>
        <dbReference type="ARBA" id="ARBA00022989"/>
    </source>
</evidence>
<evidence type="ECO:0000256" key="7">
    <source>
        <dbReference type="SAM" id="Phobius"/>
    </source>
</evidence>
<evidence type="ECO:0000256" key="6">
    <source>
        <dbReference type="RuleBase" id="RU000477"/>
    </source>
</evidence>
<feature type="transmembrane region" description="Helical" evidence="7">
    <location>
        <begin position="128"/>
        <end position="147"/>
    </location>
</feature>
<keyword evidence="5 7" id="KW-0472">Membrane</keyword>
<evidence type="ECO:0008006" key="9">
    <source>
        <dbReference type="Google" id="ProtNLM"/>
    </source>
</evidence>
<reference evidence="8" key="1">
    <citation type="submission" date="2021-01" db="EMBL/GenBank/DDBJ databases">
        <authorList>
            <person name="Corre E."/>
            <person name="Pelletier E."/>
            <person name="Niang G."/>
            <person name="Scheremetjew M."/>
            <person name="Finn R."/>
            <person name="Kale V."/>
            <person name="Holt S."/>
            <person name="Cochrane G."/>
            <person name="Meng A."/>
            <person name="Brown T."/>
            <person name="Cohen L."/>
        </authorList>
    </citation>
    <scope>NUCLEOTIDE SEQUENCE</scope>
    <source>
        <strain evidence="8">UIO037</strain>
    </source>
</reference>
<evidence type="ECO:0000313" key="8">
    <source>
        <dbReference type="EMBL" id="CAE2216726.1"/>
    </source>
</evidence>
<keyword evidence="6" id="KW-0813">Transport</keyword>
<dbReference type="PANTHER" id="PTHR19139:SF199">
    <property type="entry name" value="MIP17260P"/>
    <property type="match status" value="1"/>
</dbReference>
<dbReference type="EMBL" id="HBKO01017280">
    <property type="protein sequence ID" value="CAE2216726.1"/>
    <property type="molecule type" value="Transcribed_RNA"/>
</dbReference>
<organism evidence="8">
    <name type="scientific">Prymnesium polylepis</name>
    <dbReference type="NCBI Taxonomy" id="72548"/>
    <lineage>
        <taxon>Eukaryota</taxon>
        <taxon>Haptista</taxon>
        <taxon>Haptophyta</taxon>
        <taxon>Prymnesiophyceae</taxon>
        <taxon>Prymnesiales</taxon>
        <taxon>Prymnesiaceae</taxon>
        <taxon>Prymnesium</taxon>
    </lineage>
</organism>
<keyword evidence="4 7" id="KW-1133">Transmembrane helix</keyword>
<evidence type="ECO:0000256" key="2">
    <source>
        <dbReference type="ARBA" id="ARBA00006175"/>
    </source>
</evidence>
<dbReference type="GO" id="GO:0005886">
    <property type="term" value="C:plasma membrane"/>
    <property type="evidence" value="ECO:0007669"/>
    <property type="project" value="TreeGrafter"/>
</dbReference>
<dbReference type="Pfam" id="PF00230">
    <property type="entry name" value="MIP"/>
    <property type="match status" value="1"/>
</dbReference>
<dbReference type="InterPro" id="IPR000425">
    <property type="entry name" value="MIP"/>
</dbReference>
<dbReference type="PRINTS" id="PR00783">
    <property type="entry name" value="MINTRINSICP"/>
</dbReference>
<dbReference type="InterPro" id="IPR034294">
    <property type="entry name" value="Aquaporin_transptr"/>
</dbReference>
<accession>A0A7S4I2I0</accession>
<dbReference type="PANTHER" id="PTHR19139">
    <property type="entry name" value="AQUAPORIN TRANSPORTER"/>
    <property type="match status" value="1"/>
</dbReference>
<protein>
    <recommendedName>
        <fullName evidence="9">Aquaporin</fullName>
    </recommendedName>
</protein>
<dbReference type="GO" id="GO:0015250">
    <property type="term" value="F:water channel activity"/>
    <property type="evidence" value="ECO:0007669"/>
    <property type="project" value="TreeGrafter"/>
</dbReference>
<evidence type="ECO:0000256" key="5">
    <source>
        <dbReference type="ARBA" id="ARBA00023136"/>
    </source>
</evidence>
<evidence type="ECO:0000256" key="3">
    <source>
        <dbReference type="ARBA" id="ARBA00022692"/>
    </source>
</evidence>
<gene>
    <name evidence="8" type="ORF">CPOL0286_LOCUS7888</name>
</gene>
<sequence>MPKDIARQGVAEFAGTATLVATIIGSGIMGDTLSTDDGVALLGNTLATWGILFVLITIFGPVSGAHFNPVVTYAMYCRSEIELKQLLVFVPLQFGGAILGAVIAHGMFDQPADAVFEGKYRDSLHECFAEAVSTVGLLMTILGSIGADAKDQIPMAVGLYITAGYWFTSSTSFANPAVTIGRTFTNTFASINPNSVGPYFAGQAMGLAFGLPFCEWMWADKSIGSAILTLIPMVGRKAAAPQARTATDKPGLGAVDASSS</sequence>
<dbReference type="SUPFAM" id="SSF81338">
    <property type="entry name" value="Aquaporin-like"/>
    <property type="match status" value="1"/>
</dbReference>
<dbReference type="InterPro" id="IPR023271">
    <property type="entry name" value="Aquaporin-like"/>
</dbReference>
<comment type="similarity">
    <text evidence="2 6">Belongs to the MIP/aquaporin (TC 1.A.8) family.</text>
</comment>
<comment type="subcellular location">
    <subcellularLocation>
        <location evidence="1">Membrane</location>
        <topology evidence="1">Multi-pass membrane protein</topology>
    </subcellularLocation>
</comment>
<name>A0A7S4I2I0_9EUKA</name>
<evidence type="ECO:0000256" key="1">
    <source>
        <dbReference type="ARBA" id="ARBA00004141"/>
    </source>
</evidence>
<proteinExistence type="inferred from homology"/>
<dbReference type="AlphaFoldDB" id="A0A7S4I2I0"/>
<feature type="transmembrane region" description="Helical" evidence="7">
    <location>
        <begin position="49"/>
        <end position="74"/>
    </location>
</feature>